<evidence type="ECO:0000313" key="3">
    <source>
        <dbReference type="EMBL" id="KAK7019853.1"/>
    </source>
</evidence>
<dbReference type="AlphaFoldDB" id="A0AAW0B1G3"/>
<dbReference type="InterPro" id="IPR000719">
    <property type="entry name" value="Prot_kinase_dom"/>
</dbReference>
<reference evidence="3 4" key="1">
    <citation type="journal article" date="2024" name="J Genomics">
        <title>Draft genome sequencing and assembly of Favolaschia claudopus CIRM-BRFM 2984 isolated from oak limbs.</title>
        <authorList>
            <person name="Navarro D."/>
            <person name="Drula E."/>
            <person name="Chaduli D."/>
            <person name="Cazenave R."/>
            <person name="Ahrendt S."/>
            <person name="Wang J."/>
            <person name="Lipzen A."/>
            <person name="Daum C."/>
            <person name="Barry K."/>
            <person name="Grigoriev I.V."/>
            <person name="Favel A."/>
            <person name="Rosso M.N."/>
            <person name="Martin F."/>
        </authorList>
    </citation>
    <scope>NUCLEOTIDE SEQUENCE [LARGE SCALE GENOMIC DNA]</scope>
    <source>
        <strain evidence="3 4">CIRM-BRFM 2984</strain>
    </source>
</reference>
<keyword evidence="4" id="KW-1185">Reference proteome</keyword>
<dbReference type="PANTHER" id="PTHR38248:SF2">
    <property type="entry name" value="FUNK1 11"/>
    <property type="match status" value="1"/>
</dbReference>
<dbReference type="PROSITE" id="PS50011">
    <property type="entry name" value="PROTEIN_KINASE_DOM"/>
    <property type="match status" value="1"/>
</dbReference>
<dbReference type="InterPro" id="IPR040976">
    <property type="entry name" value="Pkinase_fungal"/>
</dbReference>
<dbReference type="InterPro" id="IPR011009">
    <property type="entry name" value="Kinase-like_dom_sf"/>
</dbReference>
<dbReference type="EMBL" id="JAWWNJ010000042">
    <property type="protein sequence ID" value="KAK7019853.1"/>
    <property type="molecule type" value="Genomic_DNA"/>
</dbReference>
<accession>A0AAW0B1G3</accession>
<proteinExistence type="predicted"/>
<dbReference type="GO" id="GO:0005524">
    <property type="term" value="F:ATP binding"/>
    <property type="evidence" value="ECO:0007669"/>
    <property type="project" value="InterPro"/>
</dbReference>
<dbReference type="Gene3D" id="1.10.510.10">
    <property type="entry name" value="Transferase(Phosphotransferase) domain 1"/>
    <property type="match status" value="1"/>
</dbReference>
<dbReference type="PROSITE" id="PS00109">
    <property type="entry name" value="PROTEIN_KINASE_TYR"/>
    <property type="match status" value="1"/>
</dbReference>
<evidence type="ECO:0000313" key="4">
    <source>
        <dbReference type="Proteomes" id="UP001362999"/>
    </source>
</evidence>
<feature type="domain" description="Protein kinase" evidence="2">
    <location>
        <begin position="236"/>
        <end position="577"/>
    </location>
</feature>
<feature type="region of interest" description="Disordered" evidence="1">
    <location>
        <begin position="598"/>
        <end position="678"/>
    </location>
</feature>
<dbReference type="Proteomes" id="UP001362999">
    <property type="component" value="Unassembled WGS sequence"/>
</dbReference>
<evidence type="ECO:0000256" key="1">
    <source>
        <dbReference type="SAM" id="MobiDB-lite"/>
    </source>
</evidence>
<dbReference type="Pfam" id="PF17667">
    <property type="entry name" value="Pkinase_fungal"/>
    <property type="match status" value="2"/>
</dbReference>
<dbReference type="SUPFAM" id="SSF56112">
    <property type="entry name" value="Protein kinase-like (PK-like)"/>
    <property type="match status" value="1"/>
</dbReference>
<name>A0AAW0B1G3_9AGAR</name>
<comment type="caution">
    <text evidence="3">The sequence shown here is derived from an EMBL/GenBank/DDBJ whole genome shotgun (WGS) entry which is preliminary data.</text>
</comment>
<sequence>MTDYVSGVPQVPLDFFLSNIIPPSAEWHPLVEELFVDNGHIVSGRWVRKSSRSTVAKRETDFIHIVNTIIRAGEKFAPHPASCRFLLDLASKAKSQHDLPPDAQFELRDPASRFQNAVPWKLQSSRALSDSNEDELIQSCEEALCTDPCRRFSFGVTLDGDELRIWFFSRSHELAASSFNGITEASKLIRIVLSLAFASAEQLGYDTTMSHIGDAGSAQVNLSVGHNVYVTTELLSDREQDGSCGRSTRVWEAYREDDPDRIPVAVKDLWASADAVPEGDQLLQLHEKLRALSHPSLPHPPGHYFLTVMEHGFVPTSEGVDDDTLLMTRSASPDGVLARRRKHYRIVFREVGTPLHNLQSLSDVMRALADTTRALQLLYELGLVHRDVSAANILFFNGVGKLADLKFMRSYKGPIPSLPSDRYIGTTTFIAGEVGVDTFCYASSLHRPSDAPRRSESPTFRYNPFHDLESTVWIGIWVLFYHRRDIPEVREVFDVYFPPHFTRTTLNHRRLAISCGFHSFDKSDSFHSILEILHGIRNQLHERYTMFESDIHRKYRFIEDEAAPSIGTPFDGLHDELIHEYEEAARLSDSQLLPLARSDAAKREATSEPSPVANLPDATRVGSPARPNKKSKTTSSPRRPPTTHSSGGKRRSSNTRPTRQSARLAEKKRTSSRNRATG</sequence>
<evidence type="ECO:0000259" key="2">
    <source>
        <dbReference type="PROSITE" id="PS50011"/>
    </source>
</evidence>
<dbReference type="InterPro" id="IPR008266">
    <property type="entry name" value="Tyr_kinase_AS"/>
</dbReference>
<dbReference type="PANTHER" id="PTHR38248">
    <property type="entry name" value="FUNK1 6"/>
    <property type="match status" value="1"/>
</dbReference>
<gene>
    <name evidence="3" type="ORF">R3P38DRAFT_3198240</name>
</gene>
<dbReference type="GO" id="GO:0004672">
    <property type="term" value="F:protein kinase activity"/>
    <property type="evidence" value="ECO:0007669"/>
    <property type="project" value="InterPro"/>
</dbReference>
<protein>
    <recommendedName>
        <fullName evidence="2">Protein kinase domain-containing protein</fullName>
    </recommendedName>
</protein>
<organism evidence="3 4">
    <name type="scientific">Favolaschia claudopus</name>
    <dbReference type="NCBI Taxonomy" id="2862362"/>
    <lineage>
        <taxon>Eukaryota</taxon>
        <taxon>Fungi</taxon>
        <taxon>Dikarya</taxon>
        <taxon>Basidiomycota</taxon>
        <taxon>Agaricomycotina</taxon>
        <taxon>Agaricomycetes</taxon>
        <taxon>Agaricomycetidae</taxon>
        <taxon>Agaricales</taxon>
        <taxon>Marasmiineae</taxon>
        <taxon>Mycenaceae</taxon>
        <taxon>Favolaschia</taxon>
    </lineage>
</organism>